<dbReference type="Proteomes" id="UP001150259">
    <property type="component" value="Unassembled WGS sequence"/>
</dbReference>
<accession>A0ABT5GM90</accession>
<keyword evidence="2" id="KW-0378">Hydrolase</keyword>
<dbReference type="InterPro" id="IPR000073">
    <property type="entry name" value="AB_hydrolase_1"/>
</dbReference>
<dbReference type="Pfam" id="PF00561">
    <property type="entry name" value="Abhydrolase_1"/>
    <property type="match status" value="1"/>
</dbReference>
<evidence type="ECO:0000259" key="1">
    <source>
        <dbReference type="Pfam" id="PF00561"/>
    </source>
</evidence>
<dbReference type="PANTHER" id="PTHR43798:SF33">
    <property type="entry name" value="HYDROLASE, PUTATIVE (AFU_ORTHOLOGUE AFUA_2G14860)-RELATED"/>
    <property type="match status" value="1"/>
</dbReference>
<dbReference type="GO" id="GO:0016787">
    <property type="term" value="F:hydrolase activity"/>
    <property type="evidence" value="ECO:0007669"/>
    <property type="project" value="UniProtKB-KW"/>
</dbReference>
<comment type="caution">
    <text evidence="2">The sequence shown here is derived from an EMBL/GenBank/DDBJ whole genome shotgun (WGS) entry which is preliminary data.</text>
</comment>
<dbReference type="Gene3D" id="3.40.50.1820">
    <property type="entry name" value="alpha/beta hydrolase"/>
    <property type="match status" value="1"/>
</dbReference>
<gene>
    <name evidence="2" type="ORF">OO014_18215</name>
</gene>
<dbReference type="SUPFAM" id="SSF53474">
    <property type="entry name" value="alpha/beta-Hydrolases"/>
    <property type="match status" value="1"/>
</dbReference>
<sequence>MSIAAAFVIEQPVGSLAIHDLTLGAAREGAPVVVAVHGITANGLSWRRVADEVDRRHGPGAVRFLAPDLRGRGGSARVPGPYGLATHVEDLSSIASIFGAAPLLVGHSMGAFICALALANHPERFTGAVLVDGGLAFPAPADLDIDAALTAVIGPAMDRLAMRFDGLEDYLAFWAAHPSIGPALRGPAAEAVRQYLNHDLVEDEPGSGRWRSSCVLEAVRADGADVLADPATHGAVQRAVGLGKPVELVWARRGLLNEPQGLYDAQRLAALDIPAAVRVTGVDANHYDVILDEPGVSAVVDAIDRQLDNADPR</sequence>
<dbReference type="EMBL" id="JAPFQL010000117">
    <property type="protein sequence ID" value="MDC5699189.1"/>
    <property type="molecule type" value="Genomic_DNA"/>
</dbReference>
<feature type="domain" description="AB hydrolase-1" evidence="1">
    <location>
        <begin position="31"/>
        <end position="290"/>
    </location>
</feature>
<dbReference type="InterPro" id="IPR050266">
    <property type="entry name" value="AB_hydrolase_sf"/>
</dbReference>
<dbReference type="RefSeq" id="WP_272463748.1">
    <property type="nucleotide sequence ID" value="NZ_JAPFQL010000117.1"/>
</dbReference>
<name>A0ABT5GM90_9MICO</name>
<protein>
    <submittedName>
        <fullName evidence="2">Alpha/beta hydrolase</fullName>
    </submittedName>
</protein>
<dbReference type="PANTHER" id="PTHR43798">
    <property type="entry name" value="MONOACYLGLYCEROL LIPASE"/>
    <property type="match status" value="1"/>
</dbReference>
<keyword evidence="3" id="KW-1185">Reference proteome</keyword>
<evidence type="ECO:0000313" key="2">
    <source>
        <dbReference type="EMBL" id="MDC5699189.1"/>
    </source>
</evidence>
<organism evidence="2 3">
    <name type="scientific">Intrasporangium calvum</name>
    <dbReference type="NCBI Taxonomy" id="53358"/>
    <lineage>
        <taxon>Bacteria</taxon>
        <taxon>Bacillati</taxon>
        <taxon>Actinomycetota</taxon>
        <taxon>Actinomycetes</taxon>
        <taxon>Micrococcales</taxon>
        <taxon>Intrasporangiaceae</taxon>
        <taxon>Intrasporangium</taxon>
    </lineage>
</organism>
<proteinExistence type="predicted"/>
<reference evidence="2 3" key="1">
    <citation type="submission" date="2022-11" db="EMBL/GenBank/DDBJ databases">
        <title>Anaerobic phenanthrene biodegradation by a DNRA strain PheN6.</title>
        <authorList>
            <person name="Zhang Z."/>
        </authorList>
    </citation>
    <scope>NUCLEOTIDE SEQUENCE [LARGE SCALE GENOMIC DNA]</scope>
    <source>
        <strain evidence="2 3">PheN6</strain>
    </source>
</reference>
<dbReference type="InterPro" id="IPR029058">
    <property type="entry name" value="AB_hydrolase_fold"/>
</dbReference>
<evidence type="ECO:0000313" key="3">
    <source>
        <dbReference type="Proteomes" id="UP001150259"/>
    </source>
</evidence>